<comment type="caution">
    <text evidence="2">The sequence shown here is derived from an EMBL/GenBank/DDBJ whole genome shotgun (WGS) entry which is preliminary data.</text>
</comment>
<dbReference type="InterPro" id="IPR050796">
    <property type="entry name" value="SCF_F-box_component"/>
</dbReference>
<sequence length="401" mass="45834">MFDNLPLEIQLQIIKKLPIKSLLHFRSISKTCKSQIDTSAFISHYTTSQTQTHLQKHTLVAYQEPGDINPTYISFPDDDETFTQHKHFPTVPLLVNMLKDSVVIGTSHGLVCLYGFYSKTSMVVLWNLSIRKAVPIVVPNVGCGMYGTVVGFGVCRVTNDPKIVKITYIERESDLERISCVPWQVEVFTLSTRVWRRLCNNNLPRKTIKFDWGRVGVVADGFVYWLVVDRIMMDREYSSRNLVISFDVTTEEFREVNLPDSLANEYYYSLSTSKLRESLVVLQHGVDVDNRVISVWMMEDDVAKSFIKVFSVSVGTPVEAYLRGFRKSGEPILQVCENNLPIYKLIVYDPYSKQVDYLGISGVACTFFVYPYVETLLLLDQPNLGGYNETELIEYLDDLVS</sequence>
<dbReference type="AlphaFoldDB" id="A0AAD8L765"/>
<proteinExistence type="predicted"/>
<keyword evidence="3" id="KW-1185">Reference proteome</keyword>
<dbReference type="Pfam" id="PF07734">
    <property type="entry name" value="FBA_1"/>
    <property type="match status" value="1"/>
</dbReference>
<dbReference type="EMBL" id="JAUHHV010000002">
    <property type="protein sequence ID" value="KAK1432460.1"/>
    <property type="molecule type" value="Genomic_DNA"/>
</dbReference>
<dbReference type="SUPFAM" id="SSF81383">
    <property type="entry name" value="F-box domain"/>
    <property type="match status" value="1"/>
</dbReference>
<evidence type="ECO:0000313" key="3">
    <source>
        <dbReference type="Proteomes" id="UP001229421"/>
    </source>
</evidence>
<dbReference type="InterPro" id="IPR001810">
    <property type="entry name" value="F-box_dom"/>
</dbReference>
<dbReference type="InterPro" id="IPR017451">
    <property type="entry name" value="F-box-assoc_interact_dom"/>
</dbReference>
<dbReference type="PANTHER" id="PTHR31672">
    <property type="entry name" value="BNACNNG10540D PROTEIN"/>
    <property type="match status" value="1"/>
</dbReference>
<dbReference type="Pfam" id="PF00646">
    <property type="entry name" value="F-box"/>
    <property type="match status" value="1"/>
</dbReference>
<dbReference type="InterPro" id="IPR006527">
    <property type="entry name" value="F-box-assoc_dom_typ1"/>
</dbReference>
<accession>A0AAD8L765</accession>
<dbReference type="PROSITE" id="PS50181">
    <property type="entry name" value="FBOX"/>
    <property type="match status" value="1"/>
</dbReference>
<name>A0AAD8L765_TARER</name>
<organism evidence="2 3">
    <name type="scientific">Tagetes erecta</name>
    <name type="common">African marigold</name>
    <dbReference type="NCBI Taxonomy" id="13708"/>
    <lineage>
        <taxon>Eukaryota</taxon>
        <taxon>Viridiplantae</taxon>
        <taxon>Streptophyta</taxon>
        <taxon>Embryophyta</taxon>
        <taxon>Tracheophyta</taxon>
        <taxon>Spermatophyta</taxon>
        <taxon>Magnoliopsida</taxon>
        <taxon>eudicotyledons</taxon>
        <taxon>Gunneridae</taxon>
        <taxon>Pentapetalae</taxon>
        <taxon>asterids</taxon>
        <taxon>campanulids</taxon>
        <taxon>Asterales</taxon>
        <taxon>Asteraceae</taxon>
        <taxon>Asteroideae</taxon>
        <taxon>Heliantheae alliance</taxon>
        <taxon>Tageteae</taxon>
        <taxon>Tagetes</taxon>
    </lineage>
</organism>
<feature type="domain" description="F-box" evidence="1">
    <location>
        <begin position="1"/>
        <end position="45"/>
    </location>
</feature>
<protein>
    <recommendedName>
        <fullName evidence="1">F-box domain-containing protein</fullName>
    </recommendedName>
</protein>
<gene>
    <name evidence="2" type="ORF">QVD17_09357</name>
</gene>
<dbReference type="Proteomes" id="UP001229421">
    <property type="component" value="Unassembled WGS sequence"/>
</dbReference>
<reference evidence="2" key="1">
    <citation type="journal article" date="2023" name="bioRxiv">
        <title>Improved chromosome-level genome assembly for marigold (Tagetes erecta).</title>
        <authorList>
            <person name="Jiang F."/>
            <person name="Yuan L."/>
            <person name="Wang S."/>
            <person name="Wang H."/>
            <person name="Xu D."/>
            <person name="Wang A."/>
            <person name="Fan W."/>
        </authorList>
    </citation>
    <scope>NUCLEOTIDE SEQUENCE</scope>
    <source>
        <strain evidence="2">WSJ</strain>
        <tissue evidence="2">Leaf</tissue>
    </source>
</reference>
<evidence type="ECO:0000313" key="2">
    <source>
        <dbReference type="EMBL" id="KAK1432460.1"/>
    </source>
</evidence>
<evidence type="ECO:0000259" key="1">
    <source>
        <dbReference type="PROSITE" id="PS50181"/>
    </source>
</evidence>
<dbReference type="SMART" id="SM00256">
    <property type="entry name" value="FBOX"/>
    <property type="match status" value="1"/>
</dbReference>
<dbReference type="InterPro" id="IPR036047">
    <property type="entry name" value="F-box-like_dom_sf"/>
</dbReference>
<dbReference type="PANTHER" id="PTHR31672:SF10">
    <property type="entry name" value="F-BOX DOMAIN-CONTAINING PROTEIN"/>
    <property type="match status" value="1"/>
</dbReference>
<dbReference type="NCBIfam" id="TIGR01640">
    <property type="entry name" value="F_box_assoc_1"/>
    <property type="match status" value="1"/>
</dbReference>